<dbReference type="EMBL" id="CP021425">
    <property type="protein sequence ID" value="ARU56018.1"/>
    <property type="molecule type" value="Genomic_DNA"/>
</dbReference>
<gene>
    <name evidence="2" type="ORF">OLMES_1944</name>
</gene>
<accession>A0A1Y0I6A1</accession>
<feature type="transmembrane region" description="Helical" evidence="1">
    <location>
        <begin position="266"/>
        <end position="284"/>
    </location>
</feature>
<keyword evidence="1" id="KW-0472">Membrane</keyword>
<dbReference type="KEGG" id="ome:OLMES_1944"/>
<proteinExistence type="predicted"/>
<evidence type="ECO:0008006" key="4">
    <source>
        <dbReference type="Google" id="ProtNLM"/>
    </source>
</evidence>
<evidence type="ECO:0000313" key="2">
    <source>
        <dbReference type="EMBL" id="ARU56018.1"/>
    </source>
</evidence>
<keyword evidence="1" id="KW-0812">Transmembrane</keyword>
<feature type="transmembrane region" description="Helical" evidence="1">
    <location>
        <begin position="80"/>
        <end position="101"/>
    </location>
</feature>
<sequence>MFLLSVLACILVLKLTPFGIAISPDSVSYLDAARNIHLGHGIVSTGFLIGGQTFEPFTVWPPLYPILLAVFPGIENNPSFAAVQAMMLTLALSGIFMFLLLRARIGRVLAALAVITFYVSSANLIISTYAWSESLFVCLLLGAIYFGSQAVRLAEQPSRLKLLGVLLLLAMFLAGLFYTRYIGIVFGFLIPLTWLLSANRKNTFHIYLVSGIFYSALVVAWLIRNHLLGDITGGDVGHKARQSSDLSLFDNFDAVFDSLLLLFPNQSWGVLAALFISVLSVIVIRRGLNAGEKQIIRIEDKNLTYLQYALGAAFLVYLIALIVLRSVTNFEAIRIRYIALVSPCLIAVLYIVIYRLIVRIDTTRYAQLLLVPVIATLVLVWIQGGLVFKHGSQNWQEAGTPNYPLTRNSPAMYSHLASPLYVRYFKHIITTLELRADDTVVLQNPKLFHFLTGVDAKKIPSKLNREAVNKINADLNGGYLIFEGENAVKSAMSALDLSPDFVHQNKLYSANALALDIPIDITNVSK</sequence>
<feature type="transmembrane region" description="Helical" evidence="1">
    <location>
        <begin position="204"/>
        <end position="223"/>
    </location>
</feature>
<dbReference type="AlphaFoldDB" id="A0A1Y0I6A1"/>
<feature type="transmembrane region" description="Helical" evidence="1">
    <location>
        <begin position="337"/>
        <end position="357"/>
    </location>
</feature>
<evidence type="ECO:0000256" key="1">
    <source>
        <dbReference type="SAM" id="Phobius"/>
    </source>
</evidence>
<feature type="transmembrane region" description="Helical" evidence="1">
    <location>
        <begin position="305"/>
        <end position="325"/>
    </location>
</feature>
<reference evidence="2 3" key="1">
    <citation type="submission" date="2017-05" db="EMBL/GenBank/DDBJ databases">
        <title>Genomic insights into alkan degradation activity of Oleiphilus messinensis.</title>
        <authorList>
            <person name="Kozyavkin S.A."/>
            <person name="Slesarev A.I."/>
            <person name="Golyshin P.N."/>
            <person name="Korzhenkov A."/>
            <person name="Golyshina O.N."/>
            <person name="Toshchakov S.V."/>
        </authorList>
    </citation>
    <scope>NUCLEOTIDE SEQUENCE [LARGE SCALE GENOMIC DNA]</scope>
    <source>
        <strain evidence="2 3">ME102</strain>
    </source>
</reference>
<evidence type="ECO:0000313" key="3">
    <source>
        <dbReference type="Proteomes" id="UP000196027"/>
    </source>
</evidence>
<dbReference type="Proteomes" id="UP000196027">
    <property type="component" value="Chromosome"/>
</dbReference>
<name>A0A1Y0I6A1_9GAMM</name>
<feature type="transmembrane region" description="Helical" evidence="1">
    <location>
        <begin position="108"/>
        <end position="128"/>
    </location>
</feature>
<keyword evidence="3" id="KW-1185">Reference proteome</keyword>
<feature type="transmembrane region" description="Helical" evidence="1">
    <location>
        <begin position="158"/>
        <end position="175"/>
    </location>
</feature>
<feature type="transmembrane region" description="Helical" evidence="1">
    <location>
        <begin position="369"/>
        <end position="388"/>
    </location>
</feature>
<protein>
    <recommendedName>
        <fullName evidence="4">Glycosyltransferase RgtA/B/C/D-like domain-containing protein</fullName>
    </recommendedName>
</protein>
<organism evidence="2 3">
    <name type="scientific">Oleiphilus messinensis</name>
    <dbReference type="NCBI Taxonomy" id="141451"/>
    <lineage>
        <taxon>Bacteria</taxon>
        <taxon>Pseudomonadati</taxon>
        <taxon>Pseudomonadota</taxon>
        <taxon>Gammaproteobacteria</taxon>
        <taxon>Oceanospirillales</taxon>
        <taxon>Oleiphilaceae</taxon>
        <taxon>Oleiphilus</taxon>
    </lineage>
</organism>
<keyword evidence="1" id="KW-1133">Transmembrane helix</keyword>